<dbReference type="GeneID" id="63683256"/>
<organism evidence="2 3">
    <name type="scientific">Dacryopinax primogenitus (strain DJM 731)</name>
    <name type="common">Brown rot fungus</name>
    <dbReference type="NCBI Taxonomy" id="1858805"/>
    <lineage>
        <taxon>Eukaryota</taxon>
        <taxon>Fungi</taxon>
        <taxon>Dikarya</taxon>
        <taxon>Basidiomycota</taxon>
        <taxon>Agaricomycotina</taxon>
        <taxon>Dacrymycetes</taxon>
        <taxon>Dacrymycetales</taxon>
        <taxon>Dacrymycetaceae</taxon>
        <taxon>Dacryopinax</taxon>
    </lineage>
</organism>
<feature type="region of interest" description="Disordered" evidence="1">
    <location>
        <begin position="90"/>
        <end position="113"/>
    </location>
</feature>
<protein>
    <submittedName>
        <fullName evidence="2">Uncharacterized protein</fullName>
    </submittedName>
</protein>
<evidence type="ECO:0000256" key="1">
    <source>
        <dbReference type="SAM" id="MobiDB-lite"/>
    </source>
</evidence>
<dbReference type="Proteomes" id="UP000030653">
    <property type="component" value="Unassembled WGS sequence"/>
</dbReference>
<dbReference type="EMBL" id="JH795859">
    <property type="protein sequence ID" value="EJU03915.1"/>
    <property type="molecule type" value="Genomic_DNA"/>
</dbReference>
<feature type="region of interest" description="Disordered" evidence="1">
    <location>
        <begin position="29"/>
        <end position="68"/>
    </location>
</feature>
<proteinExistence type="predicted"/>
<evidence type="ECO:0000313" key="3">
    <source>
        <dbReference type="Proteomes" id="UP000030653"/>
    </source>
</evidence>
<sequence>MFLVLAAPLRACQCFASSARVTPRLAGLRLPGAENPPGNLNTSTAERPPNNRAITYQPQPSAISRPARRGEVAVTVHVRHCATSRSIQLGAGKMRESRPGRSRTGAVPVLGRR</sequence>
<accession>M5G6T0</accession>
<dbReference type="HOGENOM" id="CLU_2133422_0_0_1"/>
<gene>
    <name evidence="2" type="ORF">DACRYDRAFT_106077</name>
</gene>
<reference evidence="2 3" key="1">
    <citation type="journal article" date="2012" name="Science">
        <title>The Paleozoic origin of enzymatic lignin decomposition reconstructed from 31 fungal genomes.</title>
        <authorList>
            <person name="Floudas D."/>
            <person name="Binder M."/>
            <person name="Riley R."/>
            <person name="Barry K."/>
            <person name="Blanchette R.A."/>
            <person name="Henrissat B."/>
            <person name="Martinez A.T."/>
            <person name="Otillar R."/>
            <person name="Spatafora J.W."/>
            <person name="Yadav J.S."/>
            <person name="Aerts A."/>
            <person name="Benoit I."/>
            <person name="Boyd A."/>
            <person name="Carlson A."/>
            <person name="Copeland A."/>
            <person name="Coutinho P.M."/>
            <person name="de Vries R.P."/>
            <person name="Ferreira P."/>
            <person name="Findley K."/>
            <person name="Foster B."/>
            <person name="Gaskell J."/>
            <person name="Glotzer D."/>
            <person name="Gorecki P."/>
            <person name="Heitman J."/>
            <person name="Hesse C."/>
            <person name="Hori C."/>
            <person name="Igarashi K."/>
            <person name="Jurgens J.A."/>
            <person name="Kallen N."/>
            <person name="Kersten P."/>
            <person name="Kohler A."/>
            <person name="Kuees U."/>
            <person name="Kumar T.K.A."/>
            <person name="Kuo A."/>
            <person name="LaButti K."/>
            <person name="Larrondo L.F."/>
            <person name="Lindquist E."/>
            <person name="Ling A."/>
            <person name="Lombard V."/>
            <person name="Lucas S."/>
            <person name="Lundell T."/>
            <person name="Martin R."/>
            <person name="McLaughlin D.J."/>
            <person name="Morgenstern I."/>
            <person name="Morin E."/>
            <person name="Murat C."/>
            <person name="Nagy L.G."/>
            <person name="Nolan M."/>
            <person name="Ohm R.A."/>
            <person name="Patyshakuliyeva A."/>
            <person name="Rokas A."/>
            <person name="Ruiz-Duenas F.J."/>
            <person name="Sabat G."/>
            <person name="Salamov A."/>
            <person name="Samejima M."/>
            <person name="Schmutz J."/>
            <person name="Slot J.C."/>
            <person name="St John F."/>
            <person name="Stenlid J."/>
            <person name="Sun H."/>
            <person name="Sun S."/>
            <person name="Syed K."/>
            <person name="Tsang A."/>
            <person name="Wiebenga A."/>
            <person name="Young D."/>
            <person name="Pisabarro A."/>
            <person name="Eastwood D.C."/>
            <person name="Martin F."/>
            <person name="Cullen D."/>
            <person name="Grigoriev I.V."/>
            <person name="Hibbett D.S."/>
        </authorList>
    </citation>
    <scope>NUCLEOTIDE SEQUENCE [LARGE SCALE GENOMIC DNA]</scope>
    <source>
        <strain evidence="2 3">DJM-731 SS1</strain>
    </source>
</reference>
<name>M5G6T0_DACPD</name>
<keyword evidence="3" id="KW-1185">Reference proteome</keyword>
<feature type="compositionally biased region" description="Polar residues" evidence="1">
    <location>
        <begin position="52"/>
        <end position="62"/>
    </location>
</feature>
<evidence type="ECO:0000313" key="2">
    <source>
        <dbReference type="EMBL" id="EJU03915.1"/>
    </source>
</evidence>
<dbReference type="RefSeq" id="XP_040630809.1">
    <property type="nucleotide sequence ID" value="XM_040768194.1"/>
</dbReference>
<dbReference type="AlphaFoldDB" id="M5G6T0"/>